<proteinExistence type="predicted"/>
<dbReference type="InterPro" id="IPR041132">
    <property type="entry name" value="DUF5624"/>
</dbReference>
<reference evidence="2 3" key="1">
    <citation type="submission" date="2022-04" db="EMBL/GenBank/DDBJ databases">
        <authorList>
            <person name="Ye Y.-Q."/>
            <person name="Du Z.-J."/>
        </authorList>
    </citation>
    <scope>NUCLEOTIDE SEQUENCE [LARGE SCALE GENOMIC DNA]</scope>
    <source>
        <strain evidence="2 3">A6E488</strain>
    </source>
</reference>
<protein>
    <submittedName>
        <fullName evidence="2">DUF5624 domain-containing protein</fullName>
    </submittedName>
</protein>
<sequence>MAVTQSPEFVQLFKTYTADSDSIGSHLTQAAEIGNVPGELLVVSGTDIAVFSGDNHPPVVESFRLSTRGFVEMAAISHLGPAVAALVRMRELDPESATWRADARRLADQLRVVKEANTLALWRDTLAVDAWAGFETEIVDLVDYACTMTSDYLQTALADRSPFTFDHLRDHYLEATASGAPPVPFNHVMIATFCLTALDISTRMIQWLRAQALPWEQLKVLIVGQSGRPTAGLTWSSNNMCHLLSRASEGRLPSERLYIVPHAPDLAPASDGGDDPWHDIEQHYRTIWYNTYANVRLASRMFETYPRYAFTPRAGAAINRATETVSELPPVTSPLDMFAFVSRLRFVLEDPRQLISNCVADYVIDRLCEHDCRPELVEIPGLSNIAYPGKHDPRG</sequence>
<keyword evidence="3" id="KW-1185">Reference proteome</keyword>
<dbReference type="RefSeq" id="WP_261617381.1">
    <property type="nucleotide sequence ID" value="NZ_JALIDZ010000008.1"/>
</dbReference>
<dbReference type="AlphaFoldDB" id="A0AAW5R5K2"/>
<name>A0AAW5R5K2_9HYPH</name>
<evidence type="ECO:0000313" key="2">
    <source>
        <dbReference type="EMBL" id="MCT8973805.1"/>
    </source>
</evidence>
<feature type="domain" description="DUF5624" evidence="1">
    <location>
        <begin position="67"/>
        <end position="198"/>
    </location>
</feature>
<gene>
    <name evidence="2" type="ORF">MUB46_18215</name>
</gene>
<accession>A0AAW5R5K2</accession>
<organism evidence="2 3">
    <name type="scientific">Microbaculum marinisediminis</name>
    <dbReference type="NCBI Taxonomy" id="2931392"/>
    <lineage>
        <taxon>Bacteria</taxon>
        <taxon>Pseudomonadati</taxon>
        <taxon>Pseudomonadota</taxon>
        <taxon>Alphaproteobacteria</taxon>
        <taxon>Hyphomicrobiales</taxon>
        <taxon>Tepidamorphaceae</taxon>
        <taxon>Microbaculum</taxon>
    </lineage>
</organism>
<evidence type="ECO:0000259" key="1">
    <source>
        <dbReference type="Pfam" id="PF18538"/>
    </source>
</evidence>
<comment type="caution">
    <text evidence="2">The sequence shown here is derived from an EMBL/GenBank/DDBJ whole genome shotgun (WGS) entry which is preliminary data.</text>
</comment>
<evidence type="ECO:0000313" key="3">
    <source>
        <dbReference type="Proteomes" id="UP001320898"/>
    </source>
</evidence>
<dbReference type="EMBL" id="JALIDZ010000008">
    <property type="protein sequence ID" value="MCT8973805.1"/>
    <property type="molecule type" value="Genomic_DNA"/>
</dbReference>
<dbReference type="Proteomes" id="UP001320898">
    <property type="component" value="Unassembled WGS sequence"/>
</dbReference>
<dbReference type="Pfam" id="PF18538">
    <property type="entry name" value="DUF5624"/>
    <property type="match status" value="1"/>
</dbReference>